<evidence type="ECO:0000313" key="2">
    <source>
        <dbReference type="EMBL" id="QFU15111.1"/>
    </source>
</evidence>
<evidence type="ECO:0000313" key="3">
    <source>
        <dbReference type="Proteomes" id="UP000325614"/>
    </source>
</evidence>
<gene>
    <name evidence="2" type="ORF">GDR74_02155</name>
</gene>
<feature type="region of interest" description="Disordered" evidence="1">
    <location>
        <begin position="187"/>
        <end position="210"/>
    </location>
</feature>
<sequence length="453" mass="46874">MTDSFDPQAARPPRKKPRREPATIDLEAKVVDDGRPADPADGETERLVSEAMAETEPALDAAAGTDSIAPAPEADTLSGGPTAPGGTEAPPPPPPPPQAEPGRRTSPAALVGAGLLGGLVGAGLLYGLQAWQKPSAPPGDPRLAQLEQRVAALGQPANAQGLENRLKALEEATKALDSRLKAAEAAARQAEARAGEALDRPVPESPAPQDEAAVKNLADRLAALEGQLQAQGEAVRQAERSGEAAQQAVEALGGRLDDDARQIAALAGKVGQGPDAATLAAVRLSLASRLGDALRRGVPYSETLSALERLSKDPGRLAPLKPFAGEGAPTASDLARAFEPLRAAILRDDRGAGTGSWTDRLWRMADRIVTVRPVGEAGGTGVPATLARIDRALDRGDVAGALAAWRSLPEPSRRLSEEWGRRLQARAEAEAALQAVADDALSALPQTPPTTQQ</sequence>
<accession>A0A5P9JSP0</accession>
<feature type="compositionally biased region" description="Basic and acidic residues" evidence="1">
    <location>
        <begin position="19"/>
        <end position="48"/>
    </location>
</feature>
<dbReference type="EMBL" id="CP045423">
    <property type="protein sequence ID" value="QFU15111.1"/>
    <property type="molecule type" value="Genomic_DNA"/>
</dbReference>
<proteinExistence type="predicted"/>
<feature type="compositionally biased region" description="Low complexity" evidence="1">
    <location>
        <begin position="79"/>
        <end position="88"/>
    </location>
</feature>
<feature type="compositionally biased region" description="Pro residues" evidence="1">
    <location>
        <begin position="89"/>
        <end position="99"/>
    </location>
</feature>
<dbReference type="Proteomes" id="UP000325614">
    <property type="component" value="Chromosome"/>
</dbReference>
<evidence type="ECO:0000256" key="1">
    <source>
        <dbReference type="SAM" id="MobiDB-lite"/>
    </source>
</evidence>
<dbReference type="RefSeq" id="WP_152584761.1">
    <property type="nucleotide sequence ID" value="NZ_CP045423.1"/>
</dbReference>
<protein>
    <submittedName>
        <fullName evidence="2">Uncharacterized protein</fullName>
    </submittedName>
</protein>
<dbReference type="KEGG" id="mico:GDR74_02155"/>
<dbReference type="AlphaFoldDB" id="A0A5P9JSP0"/>
<feature type="region of interest" description="Disordered" evidence="1">
    <location>
        <begin position="1"/>
        <end position="110"/>
    </location>
</feature>
<reference evidence="2 3" key="1">
    <citation type="submission" date="2019-10" db="EMBL/GenBank/DDBJ databases">
        <title>Isolation, Identification of Microvirga thermotolerans HR1, a novel thermophilic bacterium and Comparative Genomics of the genus Microvirga.</title>
        <authorList>
            <person name="Li J."/>
            <person name="Zhang W."/>
            <person name="Lin M."/>
            <person name="Wang J."/>
        </authorList>
    </citation>
    <scope>NUCLEOTIDE SEQUENCE [LARGE SCALE GENOMIC DNA]</scope>
    <source>
        <strain evidence="2 3">HR1</strain>
    </source>
</reference>
<organism evidence="2 3">
    <name type="scientific">Microvirga thermotolerans</name>
    <dbReference type="NCBI Taxonomy" id="2651334"/>
    <lineage>
        <taxon>Bacteria</taxon>
        <taxon>Pseudomonadati</taxon>
        <taxon>Pseudomonadota</taxon>
        <taxon>Alphaproteobacteria</taxon>
        <taxon>Hyphomicrobiales</taxon>
        <taxon>Methylobacteriaceae</taxon>
        <taxon>Microvirga</taxon>
    </lineage>
</organism>
<name>A0A5P9JSP0_9HYPH</name>
<keyword evidence="3" id="KW-1185">Reference proteome</keyword>
<feature type="compositionally biased region" description="Basic and acidic residues" evidence="1">
    <location>
        <begin position="190"/>
        <end position="202"/>
    </location>
</feature>